<dbReference type="Proteomes" id="UP001295444">
    <property type="component" value="Chromosome 01"/>
</dbReference>
<feature type="region of interest" description="Disordered" evidence="1">
    <location>
        <begin position="86"/>
        <end position="124"/>
    </location>
</feature>
<name>A0AAD1R4R7_PELCU</name>
<dbReference type="EMBL" id="OW240912">
    <property type="protein sequence ID" value="CAH2223730.1"/>
    <property type="molecule type" value="Genomic_DNA"/>
</dbReference>
<proteinExistence type="predicted"/>
<accession>A0AAD1R4R7</accession>
<feature type="compositionally biased region" description="Basic and acidic residues" evidence="1">
    <location>
        <begin position="90"/>
        <end position="124"/>
    </location>
</feature>
<keyword evidence="3" id="KW-1185">Reference proteome</keyword>
<dbReference type="InterPro" id="IPR042566">
    <property type="entry name" value="L1_C"/>
</dbReference>
<evidence type="ECO:0000313" key="3">
    <source>
        <dbReference type="Proteomes" id="UP001295444"/>
    </source>
</evidence>
<organism evidence="2 3">
    <name type="scientific">Pelobates cultripes</name>
    <name type="common">Western spadefoot toad</name>
    <dbReference type="NCBI Taxonomy" id="61616"/>
    <lineage>
        <taxon>Eukaryota</taxon>
        <taxon>Metazoa</taxon>
        <taxon>Chordata</taxon>
        <taxon>Craniata</taxon>
        <taxon>Vertebrata</taxon>
        <taxon>Euteleostomi</taxon>
        <taxon>Amphibia</taxon>
        <taxon>Batrachia</taxon>
        <taxon>Anura</taxon>
        <taxon>Pelobatoidea</taxon>
        <taxon>Pelobatidae</taxon>
        <taxon>Pelobates</taxon>
    </lineage>
</organism>
<reference evidence="2" key="1">
    <citation type="submission" date="2022-03" db="EMBL/GenBank/DDBJ databases">
        <authorList>
            <person name="Alioto T."/>
            <person name="Alioto T."/>
            <person name="Gomez Garrido J."/>
        </authorList>
    </citation>
    <scope>NUCLEOTIDE SEQUENCE</scope>
</reference>
<protein>
    <submittedName>
        <fullName evidence="2">Uncharacterized protein</fullName>
    </submittedName>
</protein>
<evidence type="ECO:0000313" key="2">
    <source>
        <dbReference type="EMBL" id="CAH2223730.1"/>
    </source>
</evidence>
<gene>
    <name evidence="2" type="ORF">PECUL_23A021945</name>
</gene>
<dbReference type="Gene3D" id="3.30.250.20">
    <property type="entry name" value="L1 transposable element, C-terminal domain"/>
    <property type="match status" value="1"/>
</dbReference>
<dbReference type="AlphaFoldDB" id="A0AAD1R4R7"/>
<sequence length="124" mass="14479">MVTRWPSYQDLSPTTLHARCALRLITQALLERHIKFRWNFPFAFLVTHQDKTHTNTTPADVPDFQQALGLPPTKVEDFVYRAVHPNRCRKGPDSKEHQESSECRSSREPKPSLHPEIKRPEDCY</sequence>
<evidence type="ECO:0000256" key="1">
    <source>
        <dbReference type="SAM" id="MobiDB-lite"/>
    </source>
</evidence>